<feature type="domain" description="Zn(2)-C6 fungal-type" evidence="3">
    <location>
        <begin position="29"/>
        <end position="61"/>
    </location>
</feature>
<dbReference type="InterPro" id="IPR001138">
    <property type="entry name" value="Zn2Cys6_DnaBD"/>
</dbReference>
<feature type="region of interest" description="Disordered" evidence="2">
    <location>
        <begin position="1"/>
        <end position="26"/>
    </location>
</feature>
<dbReference type="CDD" id="cd00067">
    <property type="entry name" value="GAL4"/>
    <property type="match status" value="1"/>
</dbReference>
<dbReference type="EMBL" id="CP144106">
    <property type="protein sequence ID" value="WWC92040.1"/>
    <property type="molecule type" value="Genomic_DNA"/>
</dbReference>
<dbReference type="PANTHER" id="PTHR37534:SF20">
    <property type="entry name" value="PRO1A C6 ZINK-FINGER PROTEIN"/>
    <property type="match status" value="1"/>
</dbReference>
<dbReference type="GO" id="GO:0000981">
    <property type="term" value="F:DNA-binding transcription factor activity, RNA polymerase II-specific"/>
    <property type="evidence" value="ECO:0007669"/>
    <property type="project" value="InterPro"/>
</dbReference>
<proteinExistence type="predicted"/>
<dbReference type="Proteomes" id="UP001355207">
    <property type="component" value="Chromosome 9"/>
</dbReference>
<dbReference type="PROSITE" id="PS00463">
    <property type="entry name" value="ZN2_CY6_FUNGAL_1"/>
    <property type="match status" value="1"/>
</dbReference>
<sequence>MRPGHDTAVARAEVDHSRQRRFHRRSRNGCQQCKARRVRCDEGRPICGNCSRKSTEQLCIYKNAAEASTALNTESSITPMTIPQNSPTTQNSLVPFVSQDFDWSVLISNLLSAPSAGLPLSNYPPLPFNSLLNQQASLGSTSLHPNDGSQSNELSSIHLQFTNNEEDPYQRQMRLLQHPDELAKYFASEEQRQLFHHFVNEAASDLLVIPTTHSNNPWLVHLSPLALLKPAGQDLTHDALRAAILSLASLDIGTKMNIAIKDPHNNAMYTLSEAQRSAAMKLLDMGNYVEAVNNDLESADLTVATAVILAVRDRLGGHQSWEAALVHGVRAVTAYNGPAGFLGKNVNPSRRFLVEQMACAELLGAMTNSLAPKLLQWDNDDWLMYDRGGRSGTGIRVGQFCGRAMILGDESRQLNILKRDNAQACYTAVSDNINVRKISLSLRSGQLSDKIIHVRSSDISLVLPTRAAHGINTALLCAEIALLVDSMDYDAAMYDDSIQSKVQTVLDIVDEAFSQGMYSGFLMPLIWMAVSATALPNRPESHETIDAIQMV</sequence>
<dbReference type="InterPro" id="IPR036864">
    <property type="entry name" value="Zn2-C6_fun-type_DNA-bd_sf"/>
</dbReference>
<dbReference type="AlphaFoldDB" id="A0AAX4K5G4"/>
<keyword evidence="1" id="KW-0539">Nucleus</keyword>
<evidence type="ECO:0000313" key="5">
    <source>
        <dbReference type="Proteomes" id="UP001355207"/>
    </source>
</evidence>
<dbReference type="RefSeq" id="XP_066078802.1">
    <property type="nucleotide sequence ID" value="XM_066222705.1"/>
</dbReference>
<dbReference type="Gene3D" id="4.10.240.10">
    <property type="entry name" value="Zn(2)-C6 fungal-type DNA-binding domain"/>
    <property type="match status" value="1"/>
</dbReference>
<keyword evidence="5" id="KW-1185">Reference proteome</keyword>
<reference evidence="4 5" key="1">
    <citation type="submission" date="2024-01" db="EMBL/GenBank/DDBJ databases">
        <title>Comparative genomics of Cryptococcus and Kwoniella reveals pathogenesis evolution and contrasting modes of karyotype evolution via chromosome fusion or intercentromeric recombination.</title>
        <authorList>
            <person name="Coelho M.A."/>
            <person name="David-Palma M."/>
            <person name="Shea T."/>
            <person name="Bowers K."/>
            <person name="McGinley-Smith S."/>
            <person name="Mohammad A.W."/>
            <person name="Gnirke A."/>
            <person name="Yurkov A.M."/>
            <person name="Nowrousian M."/>
            <person name="Sun S."/>
            <person name="Cuomo C.A."/>
            <person name="Heitman J."/>
        </authorList>
    </citation>
    <scope>NUCLEOTIDE SEQUENCE [LARGE SCALE GENOMIC DNA]</scope>
    <source>
        <strain evidence="4 5">CBS 6074</strain>
    </source>
</reference>
<dbReference type="SUPFAM" id="SSF57701">
    <property type="entry name" value="Zn2/Cys6 DNA-binding domain"/>
    <property type="match status" value="1"/>
</dbReference>
<dbReference type="PROSITE" id="PS50048">
    <property type="entry name" value="ZN2_CY6_FUNGAL_2"/>
    <property type="match status" value="1"/>
</dbReference>
<evidence type="ECO:0000256" key="1">
    <source>
        <dbReference type="ARBA" id="ARBA00023242"/>
    </source>
</evidence>
<accession>A0AAX4K5G4</accession>
<dbReference type="SMART" id="SM00066">
    <property type="entry name" value="GAL4"/>
    <property type="match status" value="1"/>
</dbReference>
<dbReference type="GeneID" id="91097663"/>
<organism evidence="4 5">
    <name type="scientific">Kwoniella dendrophila CBS 6074</name>
    <dbReference type="NCBI Taxonomy" id="1295534"/>
    <lineage>
        <taxon>Eukaryota</taxon>
        <taxon>Fungi</taxon>
        <taxon>Dikarya</taxon>
        <taxon>Basidiomycota</taxon>
        <taxon>Agaricomycotina</taxon>
        <taxon>Tremellomycetes</taxon>
        <taxon>Tremellales</taxon>
        <taxon>Cryptococcaceae</taxon>
        <taxon>Kwoniella</taxon>
    </lineage>
</organism>
<name>A0AAX4K5G4_9TREE</name>
<evidence type="ECO:0000313" key="4">
    <source>
        <dbReference type="EMBL" id="WWC92040.1"/>
    </source>
</evidence>
<dbReference type="GO" id="GO:0008270">
    <property type="term" value="F:zinc ion binding"/>
    <property type="evidence" value="ECO:0007669"/>
    <property type="project" value="InterPro"/>
</dbReference>
<evidence type="ECO:0000256" key="2">
    <source>
        <dbReference type="SAM" id="MobiDB-lite"/>
    </source>
</evidence>
<dbReference type="Pfam" id="PF00172">
    <property type="entry name" value="Zn_clus"/>
    <property type="match status" value="1"/>
</dbReference>
<protein>
    <recommendedName>
        <fullName evidence="3">Zn(2)-C6 fungal-type domain-containing protein</fullName>
    </recommendedName>
</protein>
<dbReference type="PANTHER" id="PTHR37534">
    <property type="entry name" value="TRANSCRIPTIONAL ACTIVATOR PROTEIN UGA3"/>
    <property type="match status" value="1"/>
</dbReference>
<evidence type="ECO:0000259" key="3">
    <source>
        <dbReference type="PROSITE" id="PS50048"/>
    </source>
</evidence>
<gene>
    <name evidence="4" type="ORF">L201_006994</name>
</gene>